<accession>A0ABS7VA92</accession>
<dbReference type="InterPro" id="IPR002934">
    <property type="entry name" value="Polymerase_NTP_transf_dom"/>
</dbReference>
<dbReference type="Gene3D" id="3.30.460.10">
    <property type="entry name" value="Beta Polymerase, domain 2"/>
    <property type="match status" value="1"/>
</dbReference>
<feature type="domain" description="Polymerase nucleotidyl transferase" evidence="1">
    <location>
        <begin position="10"/>
        <end position="52"/>
    </location>
</feature>
<dbReference type="CDD" id="cd05403">
    <property type="entry name" value="NT_KNTase_like"/>
    <property type="match status" value="1"/>
</dbReference>
<sequence>MSMDVISLARDYLMERYRPHCIILYGSHARGDAGPSSDIDIVCFCDGVEARQDARPFHGTFLDGWIYPATALGSIDPEWLRFAGGQLLLDLTGEGKGLLERLDALLKAGRSPMSPQERASTLVWVEKMVARAGCDELDGHYRRTWLQYELLSLYFELRGLWFLGHKQGFAYLKAQDPETHGCFEASYRHPLDHSRLRQLVKAVVGSGDGGS</sequence>
<dbReference type="InterPro" id="IPR043519">
    <property type="entry name" value="NT_sf"/>
</dbReference>
<dbReference type="EMBL" id="JAIRBT010000009">
    <property type="protein sequence ID" value="MBZ6066310.1"/>
    <property type="molecule type" value="Genomic_DNA"/>
</dbReference>
<evidence type="ECO:0000313" key="2">
    <source>
        <dbReference type="EMBL" id="MBZ6066310.1"/>
    </source>
</evidence>
<proteinExistence type="predicted"/>
<dbReference type="Pfam" id="PF01909">
    <property type="entry name" value="NTP_transf_2"/>
    <property type="match status" value="1"/>
</dbReference>
<organism evidence="2 3">
    <name type="scientific">Aeromonas schubertii</name>
    <dbReference type="NCBI Taxonomy" id="652"/>
    <lineage>
        <taxon>Bacteria</taxon>
        <taxon>Pseudomonadati</taxon>
        <taxon>Pseudomonadota</taxon>
        <taxon>Gammaproteobacteria</taxon>
        <taxon>Aeromonadales</taxon>
        <taxon>Aeromonadaceae</taxon>
        <taxon>Aeromonas</taxon>
    </lineage>
</organism>
<comment type="caution">
    <text evidence="2">The sequence shown here is derived from an EMBL/GenBank/DDBJ whole genome shotgun (WGS) entry which is preliminary data.</text>
</comment>
<keyword evidence="3" id="KW-1185">Reference proteome</keyword>
<dbReference type="Proteomes" id="UP000774958">
    <property type="component" value="Unassembled WGS sequence"/>
</dbReference>
<reference evidence="2 3" key="1">
    <citation type="submission" date="2021-09" db="EMBL/GenBank/DDBJ databases">
        <title>Aeromonas schubertii isolated from Asian sea bass.</title>
        <authorList>
            <person name="Pinpimai K."/>
        </authorList>
    </citation>
    <scope>NUCLEOTIDE SEQUENCE [LARGE SCALE GENOMIC DNA]</scope>
    <source>
        <strain evidence="2 3">CHULA2021a</strain>
    </source>
</reference>
<dbReference type="RefSeq" id="WP_224162694.1">
    <property type="nucleotide sequence ID" value="NZ_JAIRBT010000009.1"/>
</dbReference>
<evidence type="ECO:0000313" key="3">
    <source>
        <dbReference type="Proteomes" id="UP000774958"/>
    </source>
</evidence>
<protein>
    <submittedName>
        <fullName evidence="2">Nucleotidyltransferase domain-containing protein</fullName>
    </submittedName>
</protein>
<name>A0ABS7VA92_9GAMM</name>
<evidence type="ECO:0000259" key="1">
    <source>
        <dbReference type="Pfam" id="PF01909"/>
    </source>
</evidence>
<gene>
    <name evidence="2" type="ORF">LA374_08820</name>
</gene>
<dbReference type="SUPFAM" id="SSF81301">
    <property type="entry name" value="Nucleotidyltransferase"/>
    <property type="match status" value="1"/>
</dbReference>